<dbReference type="Gene3D" id="3.40.50.1000">
    <property type="entry name" value="HAD superfamily/HAD-like"/>
    <property type="match status" value="1"/>
</dbReference>
<protein>
    <recommendedName>
        <fullName evidence="3">Cof-type HAD-IIB family hydrolase</fullName>
    </recommendedName>
</protein>
<dbReference type="PANTHER" id="PTHR10000">
    <property type="entry name" value="PHOSPHOSERINE PHOSPHATASE"/>
    <property type="match status" value="1"/>
</dbReference>
<dbReference type="GO" id="GO:0016791">
    <property type="term" value="F:phosphatase activity"/>
    <property type="evidence" value="ECO:0007669"/>
    <property type="project" value="UniProtKB-ARBA"/>
</dbReference>
<proteinExistence type="predicted"/>
<gene>
    <name evidence="1" type="ORF">ABB05_07010</name>
</gene>
<dbReference type="InterPro" id="IPR000150">
    <property type="entry name" value="Cof"/>
</dbReference>
<dbReference type="Proteomes" id="UP000077881">
    <property type="component" value="Unassembled WGS sequence"/>
</dbReference>
<dbReference type="NCBIfam" id="TIGR00099">
    <property type="entry name" value="Cof-subfamily"/>
    <property type="match status" value="1"/>
</dbReference>
<dbReference type="PROSITE" id="PS01229">
    <property type="entry name" value="COF_2"/>
    <property type="match status" value="1"/>
</dbReference>
<dbReference type="NCBIfam" id="TIGR01484">
    <property type="entry name" value="HAD-SF-IIB"/>
    <property type="match status" value="1"/>
</dbReference>
<dbReference type="PATRIC" id="fig|217031.6.peg.1523"/>
<name>A0A177ZYP3_9BACI</name>
<comment type="caution">
    <text evidence="1">The sequence shown here is derived from an EMBL/GenBank/DDBJ whole genome shotgun (WGS) entry which is preliminary data.</text>
</comment>
<evidence type="ECO:0000313" key="2">
    <source>
        <dbReference type="Proteomes" id="UP000077881"/>
    </source>
</evidence>
<dbReference type="CDD" id="cd07517">
    <property type="entry name" value="HAD_HPP"/>
    <property type="match status" value="1"/>
</dbReference>
<dbReference type="EMBL" id="LDJR01000032">
    <property type="protein sequence ID" value="OAK72974.1"/>
    <property type="molecule type" value="Genomic_DNA"/>
</dbReference>
<dbReference type="InterPro" id="IPR023214">
    <property type="entry name" value="HAD_sf"/>
</dbReference>
<dbReference type="InterPro" id="IPR006379">
    <property type="entry name" value="HAD-SF_hydro_IIB"/>
</dbReference>
<evidence type="ECO:0000313" key="1">
    <source>
        <dbReference type="EMBL" id="OAK72974.1"/>
    </source>
</evidence>
<dbReference type="Pfam" id="PF08282">
    <property type="entry name" value="Hydrolase_3"/>
    <property type="match status" value="1"/>
</dbReference>
<dbReference type="SUPFAM" id="SSF56784">
    <property type="entry name" value="HAD-like"/>
    <property type="match status" value="1"/>
</dbReference>
<reference evidence="1 2" key="1">
    <citation type="submission" date="2015-05" db="EMBL/GenBank/DDBJ databases">
        <title>Comparison of genome.</title>
        <authorList>
            <person name="Zheng Z."/>
            <person name="Sun M."/>
        </authorList>
    </citation>
    <scope>NUCLEOTIDE SEQUENCE [LARGE SCALE GENOMIC DNA]</scope>
    <source>
        <strain evidence="1 2">G25-74</strain>
    </source>
</reference>
<dbReference type="Gene3D" id="3.30.1240.10">
    <property type="match status" value="1"/>
</dbReference>
<dbReference type="GO" id="GO:0000287">
    <property type="term" value="F:magnesium ion binding"/>
    <property type="evidence" value="ECO:0007669"/>
    <property type="project" value="TreeGrafter"/>
</dbReference>
<dbReference type="STRING" id="217031.ABB05_07010"/>
<dbReference type="AlphaFoldDB" id="A0A177ZYP3"/>
<dbReference type="RefSeq" id="WP_064467862.1">
    <property type="nucleotide sequence ID" value="NZ_LDJR01000032.1"/>
</dbReference>
<dbReference type="GO" id="GO:0005829">
    <property type="term" value="C:cytosol"/>
    <property type="evidence" value="ECO:0007669"/>
    <property type="project" value="TreeGrafter"/>
</dbReference>
<dbReference type="SFLD" id="SFLDS00003">
    <property type="entry name" value="Haloacid_Dehalogenase"/>
    <property type="match status" value="1"/>
</dbReference>
<dbReference type="PANTHER" id="PTHR10000:SF25">
    <property type="entry name" value="PHOSPHATASE YKRA-RELATED"/>
    <property type="match status" value="1"/>
</dbReference>
<dbReference type="SFLD" id="SFLDG01144">
    <property type="entry name" value="C2.B.4:_PGP_Like"/>
    <property type="match status" value="1"/>
</dbReference>
<dbReference type="SFLD" id="SFLDG01140">
    <property type="entry name" value="C2.B:_Phosphomannomutase_and_P"/>
    <property type="match status" value="1"/>
</dbReference>
<dbReference type="OrthoDB" id="9810101at2"/>
<keyword evidence="2" id="KW-1185">Reference proteome</keyword>
<sequence length="255" mass="28668">MSKIVFFDIDGTLLDENKELPQSTKEAIVSLQEKGVYTALATGRAPFMVEPLLKELGMESYVSFNGQFVMFNGDVIYENPLDPKDLSKLESEARKKGHPIVYMSRSTLKANVDYDQRIEESLGTLHLAHPQFHTDFYWETTIYQALLFVNKQEEAYTEDFTEFDFIRWHENSVDVIPKGGSKAKGIQKLIEKLGFEMEDVYAFGDGLNDIEMLKTVGTGVAMGNALDKVKEVADVVTTNVYQDGIANGLKKVGLL</sequence>
<organism evidence="1 2">
    <name type="scientific">Lederbergia galactosidilytica</name>
    <dbReference type="NCBI Taxonomy" id="217031"/>
    <lineage>
        <taxon>Bacteria</taxon>
        <taxon>Bacillati</taxon>
        <taxon>Bacillota</taxon>
        <taxon>Bacilli</taxon>
        <taxon>Bacillales</taxon>
        <taxon>Bacillaceae</taxon>
        <taxon>Lederbergia</taxon>
    </lineage>
</organism>
<dbReference type="InterPro" id="IPR036412">
    <property type="entry name" value="HAD-like_sf"/>
</dbReference>
<evidence type="ECO:0008006" key="3">
    <source>
        <dbReference type="Google" id="ProtNLM"/>
    </source>
</evidence>
<accession>A0A177ZYP3</accession>